<keyword evidence="1 5" id="KW-0597">Phosphoprotein</keyword>
<dbReference type="EMBL" id="JBHSDK010000018">
    <property type="protein sequence ID" value="MFC4336264.1"/>
    <property type="molecule type" value="Genomic_DNA"/>
</dbReference>
<feature type="modified residue" description="4-aspartylphosphate" evidence="5">
    <location>
        <position position="52"/>
    </location>
</feature>
<dbReference type="InterPro" id="IPR011006">
    <property type="entry name" value="CheY-like_superfamily"/>
</dbReference>
<dbReference type="PROSITE" id="PS50043">
    <property type="entry name" value="HTH_LUXR_2"/>
    <property type="match status" value="1"/>
</dbReference>
<evidence type="ECO:0000256" key="1">
    <source>
        <dbReference type="ARBA" id="ARBA00022553"/>
    </source>
</evidence>
<evidence type="ECO:0000256" key="5">
    <source>
        <dbReference type="PROSITE-ProRule" id="PRU00169"/>
    </source>
</evidence>
<dbReference type="Proteomes" id="UP001595823">
    <property type="component" value="Unassembled WGS sequence"/>
</dbReference>
<dbReference type="InterPro" id="IPR000792">
    <property type="entry name" value="Tscrpt_reg_LuxR_C"/>
</dbReference>
<evidence type="ECO:0000256" key="3">
    <source>
        <dbReference type="ARBA" id="ARBA00023125"/>
    </source>
</evidence>
<organism evidence="8 9">
    <name type="scientific">Salininema proteolyticum</name>
    <dbReference type="NCBI Taxonomy" id="1607685"/>
    <lineage>
        <taxon>Bacteria</taxon>
        <taxon>Bacillati</taxon>
        <taxon>Actinomycetota</taxon>
        <taxon>Actinomycetes</taxon>
        <taxon>Glycomycetales</taxon>
        <taxon>Glycomycetaceae</taxon>
        <taxon>Salininema</taxon>
    </lineage>
</organism>
<evidence type="ECO:0000259" key="6">
    <source>
        <dbReference type="PROSITE" id="PS50043"/>
    </source>
</evidence>
<dbReference type="SMART" id="SM00448">
    <property type="entry name" value="REC"/>
    <property type="match status" value="1"/>
</dbReference>
<protein>
    <submittedName>
        <fullName evidence="8">Response regulator transcription factor</fullName>
    </submittedName>
</protein>
<evidence type="ECO:0000259" key="7">
    <source>
        <dbReference type="PROSITE" id="PS50110"/>
    </source>
</evidence>
<dbReference type="SUPFAM" id="SSF46894">
    <property type="entry name" value="C-terminal effector domain of the bipartite response regulators"/>
    <property type="match status" value="1"/>
</dbReference>
<dbReference type="InterPro" id="IPR058245">
    <property type="entry name" value="NreC/VraR/RcsB-like_REC"/>
</dbReference>
<keyword evidence="3" id="KW-0238">DNA-binding</keyword>
<keyword evidence="9" id="KW-1185">Reference proteome</keyword>
<feature type="domain" description="HTH luxR-type" evidence="6">
    <location>
        <begin position="144"/>
        <end position="215"/>
    </location>
</feature>
<dbReference type="PROSITE" id="PS50110">
    <property type="entry name" value="RESPONSE_REGULATORY"/>
    <property type="match status" value="1"/>
</dbReference>
<name>A0ABV8TZM4_9ACTN</name>
<dbReference type="SUPFAM" id="SSF52172">
    <property type="entry name" value="CheY-like"/>
    <property type="match status" value="1"/>
</dbReference>
<evidence type="ECO:0000256" key="4">
    <source>
        <dbReference type="ARBA" id="ARBA00023163"/>
    </source>
</evidence>
<dbReference type="Pfam" id="PF00196">
    <property type="entry name" value="GerE"/>
    <property type="match status" value="1"/>
</dbReference>
<dbReference type="SMART" id="SM00421">
    <property type="entry name" value="HTH_LUXR"/>
    <property type="match status" value="1"/>
</dbReference>
<reference evidence="9" key="1">
    <citation type="journal article" date="2019" name="Int. J. Syst. Evol. Microbiol.">
        <title>The Global Catalogue of Microorganisms (GCM) 10K type strain sequencing project: providing services to taxonomists for standard genome sequencing and annotation.</title>
        <authorList>
            <consortium name="The Broad Institute Genomics Platform"/>
            <consortium name="The Broad Institute Genome Sequencing Center for Infectious Disease"/>
            <person name="Wu L."/>
            <person name="Ma J."/>
        </authorList>
    </citation>
    <scope>NUCLEOTIDE SEQUENCE [LARGE SCALE GENOMIC DNA]</scope>
    <source>
        <strain evidence="9">IBRC-M 10908</strain>
    </source>
</reference>
<accession>A0ABV8TZM4</accession>
<dbReference type="RefSeq" id="WP_380621990.1">
    <property type="nucleotide sequence ID" value="NZ_JBHSDK010000018.1"/>
</dbReference>
<evidence type="ECO:0000256" key="2">
    <source>
        <dbReference type="ARBA" id="ARBA00023015"/>
    </source>
</evidence>
<gene>
    <name evidence="8" type="ORF">ACFPET_13740</name>
</gene>
<comment type="caution">
    <text evidence="8">The sequence shown here is derived from an EMBL/GenBank/DDBJ whole genome shotgun (WGS) entry which is preliminary data.</text>
</comment>
<dbReference type="PANTHER" id="PTHR43214:SF24">
    <property type="entry name" value="TRANSCRIPTIONAL REGULATORY PROTEIN NARL-RELATED"/>
    <property type="match status" value="1"/>
</dbReference>
<dbReference type="PROSITE" id="PS00622">
    <property type="entry name" value="HTH_LUXR_1"/>
    <property type="match status" value="1"/>
</dbReference>
<dbReference type="Pfam" id="PF00072">
    <property type="entry name" value="Response_reg"/>
    <property type="match status" value="1"/>
</dbReference>
<dbReference type="PANTHER" id="PTHR43214">
    <property type="entry name" value="TWO-COMPONENT RESPONSE REGULATOR"/>
    <property type="match status" value="1"/>
</dbReference>
<dbReference type="InterPro" id="IPR016032">
    <property type="entry name" value="Sig_transdc_resp-reg_C-effctor"/>
</dbReference>
<evidence type="ECO:0000313" key="8">
    <source>
        <dbReference type="EMBL" id="MFC4336264.1"/>
    </source>
</evidence>
<proteinExistence type="predicted"/>
<dbReference type="InterPro" id="IPR039420">
    <property type="entry name" value="WalR-like"/>
</dbReference>
<dbReference type="CDD" id="cd17535">
    <property type="entry name" value="REC_NarL-like"/>
    <property type="match status" value="1"/>
</dbReference>
<evidence type="ECO:0000313" key="9">
    <source>
        <dbReference type="Proteomes" id="UP001595823"/>
    </source>
</evidence>
<dbReference type="CDD" id="cd06170">
    <property type="entry name" value="LuxR_C_like"/>
    <property type="match status" value="1"/>
</dbReference>
<dbReference type="Gene3D" id="3.40.50.2300">
    <property type="match status" value="1"/>
</dbReference>
<keyword evidence="2" id="KW-0805">Transcription regulation</keyword>
<sequence length="217" mass="23658">MRVVIAEDDALLREGLGLILGNQGYEVAAAVGDAEAFLEAVEECDPDIAVVDVRMPPTHTDEGVRAAVRARRDRPDLAVVVLSAYVEQSFATDLLAEGSRKVGYLLKERVGRVEAFTEALRRVAEGGTAIDPEVVSQLFARRRASDALADLSERERDVLAAMAEGFGNSAIAKRLFVTENTVHKHIRSIFRKLGLSPDDDSDRRVAAVLKYLDGSRP</sequence>
<dbReference type="PRINTS" id="PR00038">
    <property type="entry name" value="HTHLUXR"/>
</dbReference>
<keyword evidence="4" id="KW-0804">Transcription</keyword>
<feature type="domain" description="Response regulatory" evidence="7">
    <location>
        <begin position="2"/>
        <end position="122"/>
    </location>
</feature>
<dbReference type="InterPro" id="IPR001789">
    <property type="entry name" value="Sig_transdc_resp-reg_receiver"/>
</dbReference>